<reference evidence="3 4" key="1">
    <citation type="submission" date="2016-11" db="EMBL/GenBank/DDBJ databases">
        <title>Description of two novel members of the family Erysipelotrichaceae: Ileibacterium lipovorans gen. nov., sp. nov. and Dubosiella newyorkensis, gen. nov., sp. nov.</title>
        <authorList>
            <person name="Cox L.M."/>
            <person name="Sohn J."/>
            <person name="Tyrrell K.L."/>
            <person name="Citron D.M."/>
            <person name="Lawson P.A."/>
            <person name="Patel N.B."/>
            <person name="Iizumi T."/>
            <person name="Perez-Perez G.I."/>
            <person name="Goldstein E.J."/>
            <person name="Blaser M.J."/>
        </authorList>
    </citation>
    <scope>NUCLEOTIDE SEQUENCE [LARGE SCALE GENOMIC DNA]</scope>
    <source>
        <strain evidence="3 4">NYU-BL-A4</strain>
    </source>
</reference>
<keyword evidence="4" id="KW-1185">Reference proteome</keyword>
<name>A0A1U7NPY8_9FIRM</name>
<dbReference type="CDD" id="cd03801">
    <property type="entry name" value="GT4_PimA-like"/>
    <property type="match status" value="1"/>
</dbReference>
<sequence>MNQRKLEITMFSSADKVAGQGVGSAYLEQVNLLKSQASELFDIKINDWFAKADIKHFHTIDPAFLVPMLDKKAVKVAYCHFLPDTVIDGSLKIPSAFQPLTSHYIIHFYNMADHLVVVNPSFIPDLVRYGIPREKITYIPNYVSKEKFHSLGQAKKEETRQKYNIPEDAFIALGVGQVQTRKGVLDFCEVAQLCPEITFVWAGGFSFGAMTDGYEELKALMENPPANVRFIGIIDRSEMVSIYNMADVLFVPSYNELFPMTILEASNLGIPLLLRDLDLYRDILFGHYLMAQNNEQFAKDLMVLKKDPALYQKYQKESEAISAYYSKEHVVEMWKSFYLDVYHQKQRELGNE</sequence>
<feature type="domain" description="Glycosyl transferase family 1" evidence="1">
    <location>
        <begin position="156"/>
        <end position="318"/>
    </location>
</feature>
<keyword evidence="3" id="KW-0808">Transferase</keyword>
<evidence type="ECO:0000313" key="3">
    <source>
        <dbReference type="EMBL" id="OLU47705.1"/>
    </source>
</evidence>
<evidence type="ECO:0000259" key="2">
    <source>
        <dbReference type="Pfam" id="PF13439"/>
    </source>
</evidence>
<dbReference type="InterPro" id="IPR028098">
    <property type="entry name" value="Glyco_trans_4-like_N"/>
</dbReference>
<protein>
    <submittedName>
        <fullName evidence="3">Glycosyltransferase</fullName>
    </submittedName>
</protein>
<dbReference type="GeneID" id="78274792"/>
<gene>
    <name evidence="3" type="ORF">BO225_02370</name>
</gene>
<dbReference type="InterPro" id="IPR001296">
    <property type="entry name" value="Glyco_trans_1"/>
</dbReference>
<evidence type="ECO:0000259" key="1">
    <source>
        <dbReference type="Pfam" id="PF00534"/>
    </source>
</evidence>
<dbReference type="GO" id="GO:0016757">
    <property type="term" value="F:glycosyltransferase activity"/>
    <property type="evidence" value="ECO:0007669"/>
    <property type="project" value="InterPro"/>
</dbReference>
<comment type="caution">
    <text evidence="3">The sequence shown here is derived from an EMBL/GenBank/DDBJ whole genome shotgun (WGS) entry which is preliminary data.</text>
</comment>
<dbReference type="EMBL" id="MPKA01000044">
    <property type="protein sequence ID" value="OLU47705.1"/>
    <property type="molecule type" value="Genomic_DNA"/>
</dbReference>
<evidence type="ECO:0000313" key="4">
    <source>
        <dbReference type="Proteomes" id="UP000186705"/>
    </source>
</evidence>
<dbReference type="RefSeq" id="WP_076340678.1">
    <property type="nucleotide sequence ID" value="NZ_CAJTMI010000012.1"/>
</dbReference>
<dbReference type="AlphaFoldDB" id="A0A1U7NPY8"/>
<dbReference type="Pfam" id="PF00534">
    <property type="entry name" value="Glycos_transf_1"/>
    <property type="match status" value="1"/>
</dbReference>
<dbReference type="Pfam" id="PF13439">
    <property type="entry name" value="Glyco_transf_4"/>
    <property type="match status" value="1"/>
</dbReference>
<dbReference type="STRING" id="1862672.BO225_02370"/>
<dbReference type="InterPro" id="IPR050194">
    <property type="entry name" value="Glycosyltransferase_grp1"/>
</dbReference>
<feature type="domain" description="Glycosyltransferase subfamily 4-like N-terminal" evidence="2">
    <location>
        <begin position="48"/>
        <end position="144"/>
    </location>
</feature>
<accession>A0A1U7NPY8</accession>
<organism evidence="3 4">
    <name type="scientific">Dubosiella newyorkensis</name>
    <dbReference type="NCBI Taxonomy" id="1862672"/>
    <lineage>
        <taxon>Bacteria</taxon>
        <taxon>Bacillati</taxon>
        <taxon>Bacillota</taxon>
        <taxon>Erysipelotrichia</taxon>
        <taxon>Erysipelotrichales</taxon>
        <taxon>Erysipelotrichaceae</taxon>
        <taxon>Dubosiella</taxon>
    </lineage>
</organism>
<dbReference type="Proteomes" id="UP000186705">
    <property type="component" value="Unassembled WGS sequence"/>
</dbReference>
<dbReference type="OrthoDB" id="9802525at2"/>
<dbReference type="Gene3D" id="3.40.50.2000">
    <property type="entry name" value="Glycogen Phosphorylase B"/>
    <property type="match status" value="2"/>
</dbReference>
<dbReference type="PANTHER" id="PTHR45947:SF3">
    <property type="entry name" value="SULFOQUINOVOSYL TRANSFERASE SQD2"/>
    <property type="match status" value="1"/>
</dbReference>
<dbReference type="PANTHER" id="PTHR45947">
    <property type="entry name" value="SULFOQUINOVOSYL TRANSFERASE SQD2"/>
    <property type="match status" value="1"/>
</dbReference>
<proteinExistence type="predicted"/>
<dbReference type="SUPFAM" id="SSF53756">
    <property type="entry name" value="UDP-Glycosyltransferase/glycogen phosphorylase"/>
    <property type="match status" value="1"/>
</dbReference>